<dbReference type="STRING" id="1077974.GOEFS_050_00250"/>
<protein>
    <submittedName>
        <fullName evidence="1">Uncharacterized protein</fullName>
    </submittedName>
</protein>
<keyword evidence="2" id="KW-1185">Reference proteome</keyword>
<reference evidence="1 2" key="1">
    <citation type="submission" date="2011-12" db="EMBL/GenBank/DDBJ databases">
        <title>Whole genome shotgun sequence of Gordonia effusa NBRC 100432.</title>
        <authorList>
            <person name="Yoshida I."/>
            <person name="Takarada H."/>
            <person name="Hosoyama A."/>
            <person name="Tsuchikane K."/>
            <person name="Katsumata H."/>
            <person name="Yamazaki S."/>
            <person name="Fujita N."/>
        </authorList>
    </citation>
    <scope>NUCLEOTIDE SEQUENCE [LARGE SCALE GENOMIC DNA]</scope>
    <source>
        <strain evidence="1 2">NBRC 100432</strain>
    </source>
</reference>
<organism evidence="1 2">
    <name type="scientific">Gordonia effusa NBRC 100432</name>
    <dbReference type="NCBI Taxonomy" id="1077974"/>
    <lineage>
        <taxon>Bacteria</taxon>
        <taxon>Bacillati</taxon>
        <taxon>Actinomycetota</taxon>
        <taxon>Actinomycetes</taxon>
        <taxon>Mycobacteriales</taxon>
        <taxon>Gordoniaceae</taxon>
        <taxon>Gordonia</taxon>
    </lineage>
</organism>
<sequence>MPSNVGFANLPLPARPNRGFGCGRRRIEALGRVNALAWFYTLRQHPSGAGIDDVVNAWHLAGLPDGHRSVTVEAPAPMSGIRASRRIDLGEIPPTIGVVGAAAMTTVRPVGLVVRTHRAITDKNPAFSQLRISIFGLSIPIDMPNPVIGQSPTTPEE</sequence>
<gene>
    <name evidence="1" type="ORF">GOEFS_050_00250</name>
</gene>
<comment type="caution">
    <text evidence="1">The sequence shown here is derived from an EMBL/GenBank/DDBJ whole genome shotgun (WGS) entry which is preliminary data.</text>
</comment>
<proteinExistence type="predicted"/>
<evidence type="ECO:0000313" key="2">
    <source>
        <dbReference type="Proteomes" id="UP000035034"/>
    </source>
</evidence>
<dbReference type="EMBL" id="BAEH01000050">
    <property type="protein sequence ID" value="GAB18247.1"/>
    <property type="molecule type" value="Genomic_DNA"/>
</dbReference>
<evidence type="ECO:0000313" key="1">
    <source>
        <dbReference type="EMBL" id="GAB18247.1"/>
    </source>
</evidence>
<dbReference type="AlphaFoldDB" id="H0QZJ6"/>
<accession>H0QZJ6</accession>
<name>H0QZJ6_9ACTN</name>
<dbReference type="Proteomes" id="UP000035034">
    <property type="component" value="Unassembled WGS sequence"/>
</dbReference>